<evidence type="ECO:0000313" key="4">
    <source>
        <dbReference type="Proteomes" id="UP001595872"/>
    </source>
</evidence>
<feature type="domain" description="DUF4232" evidence="2">
    <location>
        <begin position="71"/>
        <end position="200"/>
    </location>
</feature>
<evidence type="ECO:0000313" key="3">
    <source>
        <dbReference type="EMBL" id="MFC4911061.1"/>
    </source>
</evidence>
<feature type="compositionally biased region" description="Low complexity" evidence="1">
    <location>
        <begin position="34"/>
        <end position="46"/>
    </location>
</feature>
<name>A0ABV9U6W0_9ACTN</name>
<reference evidence="4" key="1">
    <citation type="journal article" date="2019" name="Int. J. Syst. Evol. Microbiol.">
        <title>The Global Catalogue of Microorganisms (GCM) 10K type strain sequencing project: providing services to taxonomists for standard genome sequencing and annotation.</title>
        <authorList>
            <consortium name="The Broad Institute Genomics Platform"/>
            <consortium name="The Broad Institute Genome Sequencing Center for Infectious Disease"/>
            <person name="Wu L."/>
            <person name="Ma J."/>
        </authorList>
    </citation>
    <scope>NUCLEOTIDE SEQUENCE [LARGE SCALE GENOMIC DNA]</scope>
    <source>
        <strain evidence="4">KLKA75</strain>
    </source>
</reference>
<comment type="caution">
    <text evidence="3">The sequence shown here is derived from an EMBL/GenBank/DDBJ whole genome shotgun (WGS) entry which is preliminary data.</text>
</comment>
<accession>A0ABV9U6W0</accession>
<dbReference type="PROSITE" id="PS51257">
    <property type="entry name" value="PROKAR_LIPOPROTEIN"/>
    <property type="match status" value="1"/>
</dbReference>
<proteinExistence type="predicted"/>
<protein>
    <submittedName>
        <fullName evidence="3">DUF4232 domain-containing protein</fullName>
    </submittedName>
</protein>
<feature type="compositionally biased region" description="Gly residues" evidence="1">
    <location>
        <begin position="47"/>
        <end position="67"/>
    </location>
</feature>
<organism evidence="3 4">
    <name type="scientific">Actinomadura gamaensis</name>
    <dbReference type="NCBI Taxonomy" id="1763541"/>
    <lineage>
        <taxon>Bacteria</taxon>
        <taxon>Bacillati</taxon>
        <taxon>Actinomycetota</taxon>
        <taxon>Actinomycetes</taxon>
        <taxon>Streptosporangiales</taxon>
        <taxon>Thermomonosporaceae</taxon>
        <taxon>Actinomadura</taxon>
    </lineage>
</organism>
<keyword evidence="4" id="KW-1185">Reference proteome</keyword>
<dbReference type="InterPro" id="IPR025326">
    <property type="entry name" value="DUF4232"/>
</dbReference>
<gene>
    <name evidence="3" type="ORF">ACFPCY_27390</name>
</gene>
<dbReference type="RefSeq" id="WP_378259707.1">
    <property type="nucleotide sequence ID" value="NZ_JBHSIT010000008.1"/>
</dbReference>
<evidence type="ECO:0000259" key="2">
    <source>
        <dbReference type="Pfam" id="PF14016"/>
    </source>
</evidence>
<dbReference type="Proteomes" id="UP001595872">
    <property type="component" value="Unassembled WGS sequence"/>
</dbReference>
<sequence>MSRIVQGSFVAAAVAVLATGCTFSLNGKTSDSKTTGAAGGTASSPSTGGGGGGTGGGSGGGTGGGAAGDRCTAAQFRASVIGLSPGAGQRYARLALTNISGRACRVHGFPGLGLANPQNPNIPASTRRTGSPTSFVVKPGGHAYTLLHWAAVPGDGETGSQCEPSPTALHVTPPDERSWVRASWSLGPVCQHGQIEVQPLAPVAPSAQ</sequence>
<feature type="region of interest" description="Disordered" evidence="1">
    <location>
        <begin position="29"/>
        <end position="68"/>
    </location>
</feature>
<dbReference type="EMBL" id="JBHSIT010000008">
    <property type="protein sequence ID" value="MFC4911061.1"/>
    <property type="molecule type" value="Genomic_DNA"/>
</dbReference>
<dbReference type="Pfam" id="PF14016">
    <property type="entry name" value="DUF4232"/>
    <property type="match status" value="1"/>
</dbReference>
<evidence type="ECO:0000256" key="1">
    <source>
        <dbReference type="SAM" id="MobiDB-lite"/>
    </source>
</evidence>